<evidence type="ECO:0000256" key="9">
    <source>
        <dbReference type="ARBA" id="ARBA00022840"/>
    </source>
</evidence>
<evidence type="ECO:0000256" key="13">
    <source>
        <dbReference type="ARBA" id="ARBA00049515"/>
    </source>
</evidence>
<dbReference type="InterPro" id="IPR045864">
    <property type="entry name" value="aa-tRNA-synth_II/BPL/LPL"/>
</dbReference>
<dbReference type="InterPro" id="IPR033728">
    <property type="entry name" value="ThrRS_core"/>
</dbReference>
<keyword evidence="5 14" id="KW-0436">Ligase</keyword>
<comment type="caution">
    <text evidence="16">The sequence shown here is derived from an EMBL/GenBank/DDBJ whole genome shotgun (WGS) entry which is preliminary data.</text>
</comment>
<dbReference type="InterPro" id="IPR002314">
    <property type="entry name" value="aa-tRNA-synt_IIb"/>
</dbReference>
<gene>
    <name evidence="14 16" type="primary">thrS</name>
    <name evidence="16" type="ORF">AWC04_06110</name>
</gene>
<dbReference type="PROSITE" id="PS50862">
    <property type="entry name" value="AA_TRNA_LIGASE_II"/>
    <property type="match status" value="1"/>
</dbReference>
<evidence type="ECO:0000256" key="5">
    <source>
        <dbReference type="ARBA" id="ARBA00022598"/>
    </source>
</evidence>
<evidence type="ECO:0000313" key="16">
    <source>
        <dbReference type="EMBL" id="ORV05445.1"/>
    </source>
</evidence>
<dbReference type="Pfam" id="PF00587">
    <property type="entry name" value="tRNA-synt_2b"/>
    <property type="match status" value="1"/>
</dbReference>
<dbReference type="SUPFAM" id="SSF55681">
    <property type="entry name" value="Class II aaRS and biotin synthetases"/>
    <property type="match status" value="1"/>
</dbReference>
<name>A0A1X1RGP1_MYCFA</name>
<dbReference type="EC" id="6.1.1.3" evidence="14"/>
<dbReference type="GO" id="GO:0006435">
    <property type="term" value="P:threonyl-tRNA aminoacylation"/>
    <property type="evidence" value="ECO:0007669"/>
    <property type="project" value="UniProtKB-UniRule"/>
</dbReference>
<evidence type="ECO:0000256" key="15">
    <source>
        <dbReference type="SAM" id="MobiDB-lite"/>
    </source>
</evidence>
<evidence type="ECO:0000256" key="6">
    <source>
        <dbReference type="ARBA" id="ARBA00022723"/>
    </source>
</evidence>
<keyword evidence="8 14" id="KW-0862">Zinc</keyword>
<keyword evidence="11 14" id="KW-0648">Protein biosynthesis</keyword>
<dbReference type="Proteomes" id="UP000193484">
    <property type="component" value="Unassembled WGS sequence"/>
</dbReference>
<feature type="region of interest" description="Disordered" evidence="15">
    <location>
        <begin position="1"/>
        <end position="30"/>
    </location>
</feature>
<dbReference type="SMART" id="SM00863">
    <property type="entry name" value="tRNA_SAD"/>
    <property type="match status" value="1"/>
</dbReference>
<organism evidence="16 17">
    <name type="scientific">Mycolicibacterium fallax</name>
    <name type="common">Mycobacterium fallax</name>
    <dbReference type="NCBI Taxonomy" id="1793"/>
    <lineage>
        <taxon>Bacteria</taxon>
        <taxon>Bacillati</taxon>
        <taxon>Actinomycetota</taxon>
        <taxon>Actinomycetes</taxon>
        <taxon>Mycobacteriales</taxon>
        <taxon>Mycobacteriaceae</taxon>
        <taxon>Mycolicibacterium</taxon>
    </lineage>
</organism>
<comment type="cofactor">
    <cofactor evidence="14">
        <name>Zn(2+)</name>
        <dbReference type="ChEBI" id="CHEBI:29105"/>
    </cofactor>
    <text evidence="14">Binds 1 zinc ion per subunit.</text>
</comment>
<keyword evidence="9 14" id="KW-0067">ATP-binding</keyword>
<feature type="binding site" evidence="14">
    <location>
        <position position="417"/>
    </location>
    <ligand>
        <name>Zn(2+)</name>
        <dbReference type="ChEBI" id="CHEBI:29105"/>
        <note>catalytic</note>
    </ligand>
</feature>
<dbReference type="EMBL" id="LQOJ01000024">
    <property type="protein sequence ID" value="ORV05445.1"/>
    <property type="molecule type" value="Genomic_DNA"/>
</dbReference>
<dbReference type="GO" id="GO:0005524">
    <property type="term" value="F:ATP binding"/>
    <property type="evidence" value="ECO:0007669"/>
    <property type="project" value="UniProtKB-UniRule"/>
</dbReference>
<keyword evidence="4 14" id="KW-0820">tRNA-binding</keyword>
<evidence type="ECO:0000256" key="7">
    <source>
        <dbReference type="ARBA" id="ARBA00022741"/>
    </source>
</evidence>
<evidence type="ECO:0000256" key="14">
    <source>
        <dbReference type="HAMAP-Rule" id="MF_00184"/>
    </source>
</evidence>
<dbReference type="FunFam" id="3.30.980.10:FF:000005">
    <property type="entry name" value="Threonyl-tRNA synthetase, mitochondrial"/>
    <property type="match status" value="1"/>
</dbReference>
<comment type="subcellular location">
    <subcellularLocation>
        <location evidence="1 14">Cytoplasm</location>
    </subcellularLocation>
</comment>
<keyword evidence="12 14" id="KW-0030">Aminoacyl-tRNA synthetase</keyword>
<protein>
    <recommendedName>
        <fullName evidence="14">Threonine--tRNA ligase</fullName>
        <ecNumber evidence="14">6.1.1.3</ecNumber>
    </recommendedName>
    <alternativeName>
        <fullName evidence="14">Threonyl-tRNA synthetase</fullName>
        <shortName evidence="14">ThrRS</shortName>
    </alternativeName>
</protein>
<dbReference type="Gene3D" id="3.30.930.10">
    <property type="entry name" value="Bira Bifunctional Protein, Domain 2"/>
    <property type="match status" value="1"/>
</dbReference>
<accession>A0A1X1RGP1</accession>
<keyword evidence="10 14" id="KW-0694">RNA-binding</keyword>
<evidence type="ECO:0000313" key="17">
    <source>
        <dbReference type="Proteomes" id="UP000193484"/>
    </source>
</evidence>
<proteinExistence type="inferred from homology"/>
<dbReference type="GO" id="GO:0046872">
    <property type="term" value="F:metal ion binding"/>
    <property type="evidence" value="ECO:0007669"/>
    <property type="project" value="UniProtKB-KW"/>
</dbReference>
<dbReference type="Gene3D" id="3.30.980.10">
    <property type="entry name" value="Threonyl-trna Synthetase, Chain A, domain 2"/>
    <property type="match status" value="1"/>
</dbReference>
<comment type="caution">
    <text evidence="14">Lacks conserved residue(s) required for the propagation of feature annotation.</text>
</comment>
<dbReference type="FunFam" id="3.40.50.800:FF:000001">
    <property type="entry name" value="Threonine--tRNA ligase"/>
    <property type="match status" value="1"/>
</dbReference>
<dbReference type="GO" id="GO:0004829">
    <property type="term" value="F:threonine-tRNA ligase activity"/>
    <property type="evidence" value="ECO:0007669"/>
    <property type="project" value="UniProtKB-UniRule"/>
</dbReference>
<feature type="binding site" evidence="14">
    <location>
        <position position="366"/>
    </location>
    <ligand>
        <name>Zn(2+)</name>
        <dbReference type="ChEBI" id="CHEBI:29105"/>
        <note>catalytic</note>
    </ligand>
</feature>
<dbReference type="PANTHER" id="PTHR11451">
    <property type="entry name" value="THREONINE-TRNA LIGASE"/>
    <property type="match status" value="1"/>
</dbReference>
<dbReference type="InterPro" id="IPR004095">
    <property type="entry name" value="TGS"/>
</dbReference>
<dbReference type="FunFam" id="3.30.54.20:FF:000003">
    <property type="entry name" value="Threonine--tRNA ligase"/>
    <property type="match status" value="1"/>
</dbReference>
<dbReference type="NCBIfam" id="TIGR00418">
    <property type="entry name" value="thrS"/>
    <property type="match status" value="1"/>
</dbReference>
<feature type="binding site" evidence="14">
    <location>
        <position position="544"/>
    </location>
    <ligand>
        <name>Zn(2+)</name>
        <dbReference type="ChEBI" id="CHEBI:29105"/>
        <note>catalytic</note>
    </ligand>
</feature>
<evidence type="ECO:0000256" key="3">
    <source>
        <dbReference type="ARBA" id="ARBA00022490"/>
    </source>
</evidence>
<dbReference type="Pfam" id="PF07973">
    <property type="entry name" value="tRNA_SAD"/>
    <property type="match status" value="1"/>
</dbReference>
<dbReference type="InterPro" id="IPR002320">
    <property type="entry name" value="Thr-tRNA-ligase_IIa"/>
</dbReference>
<feature type="compositionally biased region" description="Low complexity" evidence="15">
    <location>
        <begin position="17"/>
        <end position="30"/>
    </location>
</feature>
<dbReference type="PROSITE" id="PS51880">
    <property type="entry name" value="TGS"/>
    <property type="match status" value="1"/>
</dbReference>
<dbReference type="SUPFAM" id="SSF52954">
    <property type="entry name" value="Class II aaRS ABD-related"/>
    <property type="match status" value="1"/>
</dbReference>
<dbReference type="Gene3D" id="3.30.54.20">
    <property type="match status" value="1"/>
</dbReference>
<dbReference type="PANTHER" id="PTHR11451:SF44">
    <property type="entry name" value="THREONINE--TRNA LIGASE, CHLOROPLASTIC_MITOCHONDRIAL 2"/>
    <property type="match status" value="1"/>
</dbReference>
<evidence type="ECO:0000256" key="12">
    <source>
        <dbReference type="ARBA" id="ARBA00023146"/>
    </source>
</evidence>
<evidence type="ECO:0000256" key="8">
    <source>
        <dbReference type="ARBA" id="ARBA00022833"/>
    </source>
</evidence>
<evidence type="ECO:0000256" key="11">
    <source>
        <dbReference type="ARBA" id="ARBA00022917"/>
    </source>
</evidence>
<dbReference type="InterPro" id="IPR047246">
    <property type="entry name" value="ThrRS_anticodon"/>
</dbReference>
<dbReference type="InterPro" id="IPR004154">
    <property type="entry name" value="Anticodon-bd"/>
</dbReference>
<dbReference type="RefSeq" id="WP_085094194.1">
    <property type="nucleotide sequence ID" value="NZ_AP022603.1"/>
</dbReference>
<dbReference type="HAMAP" id="MF_00184">
    <property type="entry name" value="Thr_tRNA_synth"/>
    <property type="match status" value="1"/>
</dbReference>
<comment type="subunit">
    <text evidence="14">Homodimer.</text>
</comment>
<keyword evidence="7 14" id="KW-0547">Nucleotide-binding</keyword>
<dbReference type="SUPFAM" id="SSF55186">
    <property type="entry name" value="ThrRS/AlaRS common domain"/>
    <property type="match status" value="1"/>
</dbReference>
<dbReference type="Gene3D" id="3.40.50.800">
    <property type="entry name" value="Anticodon-binding domain"/>
    <property type="match status" value="1"/>
</dbReference>
<dbReference type="FunFam" id="3.30.930.10:FF:000019">
    <property type="entry name" value="Threonine--tRNA ligase"/>
    <property type="match status" value="1"/>
</dbReference>
<dbReference type="InterPro" id="IPR018163">
    <property type="entry name" value="Thr/Ala-tRNA-synth_IIc_edit"/>
</dbReference>
<dbReference type="PRINTS" id="PR01047">
    <property type="entry name" value="TRNASYNTHTHR"/>
</dbReference>
<dbReference type="CDD" id="cd00860">
    <property type="entry name" value="ThrRS_anticodon"/>
    <property type="match status" value="1"/>
</dbReference>
<dbReference type="STRING" id="1793.AWC04_06110"/>
<dbReference type="CDD" id="cd00771">
    <property type="entry name" value="ThrRS_core"/>
    <property type="match status" value="1"/>
</dbReference>
<keyword evidence="3 14" id="KW-0963">Cytoplasm</keyword>
<dbReference type="InterPro" id="IPR036621">
    <property type="entry name" value="Anticodon-bd_dom_sf"/>
</dbReference>
<dbReference type="Pfam" id="PF03129">
    <property type="entry name" value="HGTP_anticodon"/>
    <property type="match status" value="1"/>
</dbReference>
<dbReference type="InterPro" id="IPR012947">
    <property type="entry name" value="tRNA_SAD"/>
</dbReference>
<dbReference type="OrthoDB" id="9802304at2"/>
<comment type="similarity">
    <text evidence="2 14">Belongs to the class-II aminoacyl-tRNA synthetase family.</text>
</comment>
<sequence>MSAPAEPAAASTIRVPAGTTAGAATREAGLPGRGAPDAVVVVAEADGTLRDLSWTPAVDTEVTVVTADTDAGRSVIRHSAAHVLAQAVQERFPDAKLGIGPPITDGFYYDFDVAEPFTPEDLAALEKRMRQIVKDGQLFDRRVYESKEQARAELANEPYKLELVDDKSGDPDVMEVGGDELTAYDNLNPRTRERIWGDLCRGPHLPTTRYIPAFKLTRSSAAYWRGDQSNASLQRIYGTAWESQEALDRHLELIEEAQRRDHRRLGVELDLFSFPDELGSGLPVFHPRGGVVRRELEDYSRQKHQRAGYEFVNTPHITKEQLYVTSGHLEWYADGMFPPMHIDAEYHDDGTLRKPGQNYYLKPMNCPMHHLIYRSRGRSYRDLPLRLFEFGSVYRYEKSGVVHGLTRVRGMTQDDAHIYTTREQMRDELASLLGFVLELLADYGLDDFYLELSTKDPDKYVGSDEVWDEATATLREVAEESGLTLVPDPGGAAFYGPKISVQVRDALGRNWQMSTIQLDFNMPERFGLEYTAPDGTRQQPVLIHRALFGSIERFFGVLTEHYAGAFPAWLAPVQVVGIPVADEHVGYLKEVAEQLRDAGLRAEVDASDDRMAKKIVNQTNLKVPFMLLAGDRDVEAGAVSFRFGDRTQINGVPRDQAVAAITAWVGARRNEVPTAELLDVGAAT</sequence>
<keyword evidence="17" id="KW-1185">Reference proteome</keyword>
<dbReference type="InterPro" id="IPR006195">
    <property type="entry name" value="aa-tRNA-synth_II"/>
</dbReference>
<evidence type="ECO:0000256" key="4">
    <source>
        <dbReference type="ARBA" id="ARBA00022555"/>
    </source>
</evidence>
<evidence type="ECO:0000256" key="10">
    <source>
        <dbReference type="ARBA" id="ARBA00022884"/>
    </source>
</evidence>
<reference evidence="16 17" key="1">
    <citation type="submission" date="2016-01" db="EMBL/GenBank/DDBJ databases">
        <title>The new phylogeny of the genus Mycobacterium.</title>
        <authorList>
            <person name="Tarcisio F."/>
            <person name="Conor M."/>
            <person name="Antonella G."/>
            <person name="Elisabetta G."/>
            <person name="Giulia F.S."/>
            <person name="Sara T."/>
            <person name="Anna F."/>
            <person name="Clotilde B."/>
            <person name="Roberto B."/>
            <person name="Veronica D.S."/>
            <person name="Fabio R."/>
            <person name="Monica P."/>
            <person name="Olivier J."/>
            <person name="Enrico T."/>
            <person name="Nicola S."/>
        </authorList>
    </citation>
    <scope>NUCLEOTIDE SEQUENCE [LARGE SCALE GENOMIC DNA]</scope>
    <source>
        <strain evidence="16 17">DSM 44179</strain>
    </source>
</reference>
<keyword evidence="6 14" id="KW-0479">Metal-binding</keyword>
<dbReference type="AlphaFoldDB" id="A0A1X1RGP1"/>
<dbReference type="GO" id="GO:0005737">
    <property type="term" value="C:cytoplasm"/>
    <property type="evidence" value="ECO:0007669"/>
    <property type="project" value="UniProtKB-SubCell"/>
</dbReference>
<dbReference type="GO" id="GO:0000049">
    <property type="term" value="F:tRNA binding"/>
    <property type="evidence" value="ECO:0007669"/>
    <property type="project" value="UniProtKB-KW"/>
</dbReference>
<evidence type="ECO:0000256" key="1">
    <source>
        <dbReference type="ARBA" id="ARBA00004496"/>
    </source>
</evidence>
<evidence type="ECO:0000256" key="2">
    <source>
        <dbReference type="ARBA" id="ARBA00008226"/>
    </source>
</evidence>
<comment type="catalytic activity">
    <reaction evidence="13 14">
        <text>tRNA(Thr) + L-threonine + ATP = L-threonyl-tRNA(Thr) + AMP + diphosphate + H(+)</text>
        <dbReference type="Rhea" id="RHEA:24624"/>
        <dbReference type="Rhea" id="RHEA-COMP:9670"/>
        <dbReference type="Rhea" id="RHEA-COMP:9704"/>
        <dbReference type="ChEBI" id="CHEBI:15378"/>
        <dbReference type="ChEBI" id="CHEBI:30616"/>
        <dbReference type="ChEBI" id="CHEBI:33019"/>
        <dbReference type="ChEBI" id="CHEBI:57926"/>
        <dbReference type="ChEBI" id="CHEBI:78442"/>
        <dbReference type="ChEBI" id="CHEBI:78534"/>
        <dbReference type="ChEBI" id="CHEBI:456215"/>
        <dbReference type="EC" id="6.1.1.3"/>
    </reaction>
</comment>